<dbReference type="PANTHER" id="PTHR30055:SF234">
    <property type="entry name" value="HTH-TYPE TRANSCRIPTIONAL REGULATOR BETI"/>
    <property type="match status" value="1"/>
</dbReference>
<sequence>MSEQNDLAPRRRPVQARSRERVEAILSHAASMITEKGVDGVSMSAIARSSEMSLASLYRYFPNKSAIVCALAEDHVERMEQAMREQLHRLTPADVVDTLIDLYYDFYCNEPAYRAIWTGVESMPELQALDLRELHTNARDLYEWLTHHFPDSPEDRRWSASLMVPRAAGTILRLAMTLPESEADRLLSELKRMIHQYLATVSDP</sequence>
<dbReference type="Proteomes" id="UP000218332">
    <property type="component" value="Unassembled WGS sequence"/>
</dbReference>
<accession>A0A2A2I5G0</accession>
<keyword evidence="8" id="KW-1185">Reference proteome</keyword>
<dbReference type="SUPFAM" id="SSF46689">
    <property type="entry name" value="Homeodomain-like"/>
    <property type="match status" value="1"/>
</dbReference>
<evidence type="ECO:0000256" key="3">
    <source>
        <dbReference type="ARBA" id="ARBA00023163"/>
    </source>
</evidence>
<dbReference type="InterPro" id="IPR041674">
    <property type="entry name" value="TetR_C_22"/>
</dbReference>
<dbReference type="Pfam" id="PF00440">
    <property type="entry name" value="TetR_N"/>
    <property type="match status" value="1"/>
</dbReference>
<dbReference type="InterPro" id="IPR050109">
    <property type="entry name" value="HTH-type_TetR-like_transc_reg"/>
</dbReference>
<keyword evidence="3" id="KW-0804">Transcription</keyword>
<dbReference type="EMBL" id="NMPM01000011">
    <property type="protein sequence ID" value="PAV26969.1"/>
    <property type="molecule type" value="Genomic_DNA"/>
</dbReference>
<dbReference type="RefSeq" id="WP_095609996.1">
    <property type="nucleotide sequence ID" value="NZ_NMPM01000011.1"/>
</dbReference>
<dbReference type="PRINTS" id="PR00455">
    <property type="entry name" value="HTHTETR"/>
</dbReference>
<evidence type="ECO:0000313" key="8">
    <source>
        <dbReference type="Proteomes" id="UP000218332"/>
    </source>
</evidence>
<dbReference type="PANTHER" id="PTHR30055">
    <property type="entry name" value="HTH-TYPE TRANSCRIPTIONAL REGULATOR RUTR"/>
    <property type="match status" value="1"/>
</dbReference>
<evidence type="ECO:0000313" key="6">
    <source>
        <dbReference type="EMBL" id="PAV26969.1"/>
    </source>
</evidence>
<dbReference type="InterPro" id="IPR009057">
    <property type="entry name" value="Homeodomain-like_sf"/>
</dbReference>
<dbReference type="InterPro" id="IPR001647">
    <property type="entry name" value="HTH_TetR"/>
</dbReference>
<feature type="DNA-binding region" description="H-T-H motif" evidence="4">
    <location>
        <begin position="42"/>
        <end position="61"/>
    </location>
</feature>
<evidence type="ECO:0000259" key="5">
    <source>
        <dbReference type="PROSITE" id="PS50977"/>
    </source>
</evidence>
<name>A0A2A2I5G0_9GAMM</name>
<comment type="caution">
    <text evidence="6">The sequence shown here is derived from an EMBL/GenBank/DDBJ whole genome shotgun (WGS) entry which is preliminary data.</text>
</comment>
<evidence type="ECO:0000256" key="2">
    <source>
        <dbReference type="ARBA" id="ARBA00023125"/>
    </source>
</evidence>
<keyword evidence="1" id="KW-0805">Transcription regulation</keyword>
<dbReference type="EMBL" id="QEKQ01000002">
    <property type="protein sequence ID" value="PVY78374.1"/>
    <property type="molecule type" value="Genomic_DNA"/>
</dbReference>
<proteinExistence type="predicted"/>
<dbReference type="PROSITE" id="PS50977">
    <property type="entry name" value="HTH_TETR_2"/>
    <property type="match status" value="1"/>
</dbReference>
<dbReference type="GO" id="GO:0000976">
    <property type="term" value="F:transcription cis-regulatory region binding"/>
    <property type="evidence" value="ECO:0007669"/>
    <property type="project" value="TreeGrafter"/>
</dbReference>
<dbReference type="Pfam" id="PF17928">
    <property type="entry name" value="TetR_C_22"/>
    <property type="match status" value="1"/>
</dbReference>
<gene>
    <name evidence="7" type="ORF">C8D92_102419</name>
    <name evidence="6" type="ORF">CF392_03025</name>
</gene>
<dbReference type="GO" id="GO:0003700">
    <property type="term" value="F:DNA-binding transcription factor activity"/>
    <property type="evidence" value="ECO:0007669"/>
    <property type="project" value="TreeGrafter"/>
</dbReference>
<keyword evidence="2 4" id="KW-0238">DNA-binding</keyword>
<dbReference type="Gene3D" id="1.10.357.10">
    <property type="entry name" value="Tetracycline Repressor, domain 2"/>
    <property type="match status" value="1"/>
</dbReference>
<protein>
    <submittedName>
        <fullName evidence="6">TetR family transcriptional regulator</fullName>
    </submittedName>
</protein>
<reference evidence="7 9" key="2">
    <citation type="submission" date="2018-04" db="EMBL/GenBank/DDBJ databases">
        <title>Genomic Encyclopedia of Type Strains, Phase IV (KMG-IV): sequencing the most valuable type-strain genomes for metagenomic binning, comparative biology and taxonomic classification.</title>
        <authorList>
            <person name="Goeker M."/>
        </authorList>
    </citation>
    <scope>NUCLEOTIDE SEQUENCE [LARGE SCALE GENOMIC DNA]</scope>
    <source>
        <strain evidence="7 9">DSM 28688</strain>
    </source>
</reference>
<dbReference type="AlphaFoldDB" id="A0A2A2I5G0"/>
<evidence type="ECO:0000313" key="7">
    <source>
        <dbReference type="EMBL" id="PVY78374.1"/>
    </source>
</evidence>
<evidence type="ECO:0000256" key="4">
    <source>
        <dbReference type="PROSITE-ProRule" id="PRU00335"/>
    </source>
</evidence>
<organism evidence="6 8">
    <name type="scientific">Tamilnaduibacter salinus</name>
    <dbReference type="NCBI Taxonomy" id="1484056"/>
    <lineage>
        <taxon>Bacteria</taxon>
        <taxon>Pseudomonadati</taxon>
        <taxon>Pseudomonadota</taxon>
        <taxon>Gammaproteobacteria</taxon>
        <taxon>Pseudomonadales</taxon>
        <taxon>Marinobacteraceae</taxon>
        <taxon>Tamilnaduibacter</taxon>
    </lineage>
</organism>
<evidence type="ECO:0000256" key="1">
    <source>
        <dbReference type="ARBA" id="ARBA00023015"/>
    </source>
</evidence>
<dbReference type="Proteomes" id="UP000245887">
    <property type="component" value="Unassembled WGS sequence"/>
</dbReference>
<evidence type="ECO:0000313" key="9">
    <source>
        <dbReference type="Proteomes" id="UP000245887"/>
    </source>
</evidence>
<dbReference type="OrthoDB" id="9816320at2"/>
<feature type="domain" description="HTH tetR-type" evidence="5">
    <location>
        <begin position="19"/>
        <end position="79"/>
    </location>
</feature>
<reference evidence="6 8" key="1">
    <citation type="submission" date="2017-07" db="EMBL/GenBank/DDBJ databases">
        <title>Tamlnaduibacter salinus (Mi-7) genome sequencing.</title>
        <authorList>
            <person name="Verma A."/>
            <person name="Krishnamurthi S."/>
        </authorList>
    </citation>
    <scope>NUCLEOTIDE SEQUENCE [LARGE SCALE GENOMIC DNA]</scope>
    <source>
        <strain evidence="6 8">Mi-7</strain>
    </source>
</reference>